<dbReference type="CDD" id="cd03450">
    <property type="entry name" value="NodN"/>
    <property type="match status" value="1"/>
</dbReference>
<dbReference type="InterPro" id="IPR002539">
    <property type="entry name" value="MaoC-like_dom"/>
</dbReference>
<sequence>MITAETPMDLKAHEGQDLGHSEWTTIDQAMLAGFAALTGDDHWIHVDTARAAAEMPGGRTIAHGLLVLSLGPRLQRQIYTIRRRGKGLNYGYDKLRFVAPVPVESRVRLALALIEVAPHAIGARIVTRQTFEIEGGERPAVAAEHILLVANA</sequence>
<reference evidence="2 3" key="1">
    <citation type="submission" date="2017-07" db="EMBL/GenBank/DDBJ databases">
        <title>Draft Genome Sequences of Select Purple Nonsulfur Bacteria.</title>
        <authorList>
            <person name="Lasarre B."/>
            <person name="Mckinlay J.B."/>
        </authorList>
    </citation>
    <scope>NUCLEOTIDE SEQUENCE [LARGE SCALE GENOMIC DNA]</scope>
    <source>
        <strain evidence="2 3">DSM 11907</strain>
    </source>
</reference>
<dbReference type="Pfam" id="PF01575">
    <property type="entry name" value="MaoC_dehydratas"/>
    <property type="match status" value="1"/>
</dbReference>
<feature type="domain" description="MaoC-like" evidence="1">
    <location>
        <begin position="13"/>
        <end position="115"/>
    </location>
</feature>
<dbReference type="Gene3D" id="3.10.129.10">
    <property type="entry name" value="Hotdog Thioesterase"/>
    <property type="match status" value="1"/>
</dbReference>
<dbReference type="InterPro" id="IPR029069">
    <property type="entry name" value="HotDog_dom_sf"/>
</dbReference>
<evidence type="ECO:0000313" key="3">
    <source>
        <dbReference type="Proteomes" id="UP000248863"/>
    </source>
</evidence>
<dbReference type="InterPro" id="IPR039375">
    <property type="entry name" value="NodN-like"/>
</dbReference>
<dbReference type="PANTHER" id="PTHR42993:SF1">
    <property type="entry name" value="MAOC-LIKE DEHYDRATASE DOMAIN-CONTAINING PROTEIN"/>
    <property type="match status" value="1"/>
</dbReference>
<dbReference type="RefSeq" id="WP_111358733.1">
    <property type="nucleotide sequence ID" value="NZ_NHSK01000103.1"/>
</dbReference>
<dbReference type="SUPFAM" id="SSF54637">
    <property type="entry name" value="Thioesterase/thiol ester dehydrase-isomerase"/>
    <property type="match status" value="1"/>
</dbReference>
<keyword evidence="3" id="KW-1185">Reference proteome</keyword>
<proteinExistence type="predicted"/>
<dbReference type="EMBL" id="NPEU01000259">
    <property type="protein sequence ID" value="RAI35454.1"/>
    <property type="molecule type" value="Genomic_DNA"/>
</dbReference>
<dbReference type="PANTHER" id="PTHR42993">
    <property type="entry name" value="MAOC-LIKE DEHYDRATASE DOMAIN-CONTAINING PROTEIN"/>
    <property type="match status" value="1"/>
</dbReference>
<accession>A0A327KBI5</accession>
<comment type="caution">
    <text evidence="2">The sequence shown here is derived from an EMBL/GenBank/DDBJ whole genome shotgun (WGS) entry which is preliminary data.</text>
</comment>
<dbReference type="AlphaFoldDB" id="A0A327KBI5"/>
<gene>
    <name evidence="2" type="ORF">CH338_19215</name>
</gene>
<protein>
    <submittedName>
        <fullName evidence="2">Enoyl-CoA hydratase</fullName>
    </submittedName>
</protein>
<dbReference type="Proteomes" id="UP000248863">
    <property type="component" value="Unassembled WGS sequence"/>
</dbReference>
<evidence type="ECO:0000313" key="2">
    <source>
        <dbReference type="EMBL" id="RAI35454.1"/>
    </source>
</evidence>
<organism evidence="2 3">
    <name type="scientific">Rhodoplanes elegans</name>
    <dbReference type="NCBI Taxonomy" id="29408"/>
    <lineage>
        <taxon>Bacteria</taxon>
        <taxon>Pseudomonadati</taxon>
        <taxon>Pseudomonadota</taxon>
        <taxon>Alphaproteobacteria</taxon>
        <taxon>Hyphomicrobiales</taxon>
        <taxon>Nitrobacteraceae</taxon>
        <taxon>Rhodoplanes</taxon>
    </lineage>
</organism>
<evidence type="ECO:0000259" key="1">
    <source>
        <dbReference type="Pfam" id="PF01575"/>
    </source>
</evidence>
<dbReference type="OrthoDB" id="9796589at2"/>
<name>A0A327KBI5_9BRAD</name>